<dbReference type="HOGENOM" id="CLU_143013_0_0_1"/>
<accession>A0A015J407</accession>
<organism evidence="2 3">
    <name type="scientific">Rhizophagus irregularis (strain DAOM 197198w)</name>
    <name type="common">Glomus intraradices</name>
    <dbReference type="NCBI Taxonomy" id="1432141"/>
    <lineage>
        <taxon>Eukaryota</taxon>
        <taxon>Fungi</taxon>
        <taxon>Fungi incertae sedis</taxon>
        <taxon>Mucoromycota</taxon>
        <taxon>Glomeromycotina</taxon>
        <taxon>Glomeromycetes</taxon>
        <taxon>Glomerales</taxon>
        <taxon>Glomeraceae</taxon>
        <taxon>Rhizophagus</taxon>
    </lineage>
</organism>
<name>A0A015J407_RHIIW</name>
<evidence type="ECO:0000256" key="1">
    <source>
        <dbReference type="SAM" id="MobiDB-lite"/>
    </source>
</evidence>
<feature type="region of interest" description="Disordered" evidence="1">
    <location>
        <begin position="45"/>
        <end position="94"/>
    </location>
</feature>
<comment type="caution">
    <text evidence="2">The sequence shown here is derived from an EMBL/GenBank/DDBJ whole genome shotgun (WGS) entry which is preliminary data.</text>
</comment>
<evidence type="ECO:0000313" key="2">
    <source>
        <dbReference type="EMBL" id="EXX61490.1"/>
    </source>
</evidence>
<dbReference type="Proteomes" id="UP000022910">
    <property type="component" value="Unassembled WGS sequence"/>
</dbReference>
<proteinExistence type="predicted"/>
<evidence type="ECO:0000313" key="3">
    <source>
        <dbReference type="Proteomes" id="UP000022910"/>
    </source>
</evidence>
<gene>
    <name evidence="2" type="ORF">RirG_170740</name>
</gene>
<keyword evidence="3" id="KW-1185">Reference proteome</keyword>
<dbReference type="EMBL" id="JEMT01025510">
    <property type="protein sequence ID" value="EXX61490.1"/>
    <property type="molecule type" value="Genomic_DNA"/>
</dbReference>
<protein>
    <submittedName>
        <fullName evidence="2">Uncharacterized protein</fullName>
    </submittedName>
</protein>
<sequence>MTFILDIRGPLITYYKNWADLDKIMNTKLNLPEFEGVWTWYFSPQLSKGRNRPPKSGRNQKQNQDSANKVGSNTANNKTKEGKPSRKKQNSFIIKNLKKGLNSSKSGKLTLLAEIRSLLRRLEN</sequence>
<dbReference type="AlphaFoldDB" id="A0A015J407"/>
<reference evidence="2 3" key="1">
    <citation type="submission" date="2014-02" db="EMBL/GenBank/DDBJ databases">
        <title>Single nucleus genome sequencing reveals high similarity among nuclei of an endomycorrhizal fungus.</title>
        <authorList>
            <person name="Lin K."/>
            <person name="Geurts R."/>
            <person name="Zhang Z."/>
            <person name="Limpens E."/>
            <person name="Saunders D.G."/>
            <person name="Mu D."/>
            <person name="Pang E."/>
            <person name="Cao H."/>
            <person name="Cha H."/>
            <person name="Lin T."/>
            <person name="Zhou Q."/>
            <person name="Shang Y."/>
            <person name="Li Y."/>
            <person name="Ivanov S."/>
            <person name="Sharma T."/>
            <person name="Velzen R.V."/>
            <person name="Ruijter N.D."/>
            <person name="Aanen D.K."/>
            <person name="Win J."/>
            <person name="Kamoun S."/>
            <person name="Bisseling T."/>
            <person name="Huang S."/>
        </authorList>
    </citation>
    <scope>NUCLEOTIDE SEQUENCE [LARGE SCALE GENOMIC DNA]</scope>
    <source>
        <strain evidence="3">DAOM197198w</strain>
    </source>
</reference>
<feature type="compositionally biased region" description="Polar residues" evidence="1">
    <location>
        <begin position="57"/>
        <end position="77"/>
    </location>
</feature>